<organism evidence="1 2">
    <name type="scientific">Vigna mungo</name>
    <name type="common">Black gram</name>
    <name type="synonym">Phaseolus mungo</name>
    <dbReference type="NCBI Taxonomy" id="3915"/>
    <lineage>
        <taxon>Eukaryota</taxon>
        <taxon>Viridiplantae</taxon>
        <taxon>Streptophyta</taxon>
        <taxon>Embryophyta</taxon>
        <taxon>Tracheophyta</taxon>
        <taxon>Spermatophyta</taxon>
        <taxon>Magnoliopsida</taxon>
        <taxon>eudicotyledons</taxon>
        <taxon>Gunneridae</taxon>
        <taxon>Pentapetalae</taxon>
        <taxon>rosids</taxon>
        <taxon>fabids</taxon>
        <taxon>Fabales</taxon>
        <taxon>Fabaceae</taxon>
        <taxon>Papilionoideae</taxon>
        <taxon>50 kb inversion clade</taxon>
        <taxon>NPAAA clade</taxon>
        <taxon>indigoferoid/millettioid clade</taxon>
        <taxon>Phaseoleae</taxon>
        <taxon>Vigna</taxon>
    </lineage>
</organism>
<gene>
    <name evidence="1" type="ORF">V8G54_026592</name>
</gene>
<sequence length="153" mass="17934">MLEFTKKYVLNSIHVRVHFFKQHSIHKKFREKLNLTFAASMNISFVSGRKRKDINKQEKKKKADKFRKLFTPIGVLPLECLMNLRSASLRAGSELSPVQSSKWEDSQSASAHDMLQVLTTPSEEIISYFKTQNVHNRYHSNHKLRKAITWEIF</sequence>
<dbReference type="AlphaFoldDB" id="A0AAQ3N0S7"/>
<protein>
    <submittedName>
        <fullName evidence="1">Uncharacterized protein</fullName>
    </submittedName>
</protein>
<name>A0AAQ3N0S7_VIGMU</name>
<evidence type="ECO:0000313" key="2">
    <source>
        <dbReference type="Proteomes" id="UP001374535"/>
    </source>
</evidence>
<evidence type="ECO:0000313" key="1">
    <source>
        <dbReference type="EMBL" id="WVZ00523.1"/>
    </source>
</evidence>
<proteinExistence type="predicted"/>
<reference evidence="1 2" key="1">
    <citation type="journal article" date="2023" name="Life. Sci Alliance">
        <title>Evolutionary insights into 3D genome organization and epigenetic landscape of Vigna mungo.</title>
        <authorList>
            <person name="Junaid A."/>
            <person name="Singh B."/>
            <person name="Bhatia S."/>
        </authorList>
    </citation>
    <scope>NUCLEOTIDE SEQUENCE [LARGE SCALE GENOMIC DNA]</scope>
    <source>
        <strain evidence="1">Urdbean</strain>
    </source>
</reference>
<keyword evidence="2" id="KW-1185">Reference proteome</keyword>
<dbReference type="Proteomes" id="UP001374535">
    <property type="component" value="Chromosome 8"/>
</dbReference>
<accession>A0AAQ3N0S7</accession>
<dbReference type="EMBL" id="CP144693">
    <property type="protein sequence ID" value="WVZ00523.1"/>
    <property type="molecule type" value="Genomic_DNA"/>
</dbReference>